<proteinExistence type="predicted"/>
<organism evidence="1 2">
    <name type="scientific">Marinomonas rhizomae</name>
    <dbReference type="NCBI Taxonomy" id="491948"/>
    <lineage>
        <taxon>Bacteria</taxon>
        <taxon>Pseudomonadati</taxon>
        <taxon>Pseudomonadota</taxon>
        <taxon>Gammaproteobacteria</taxon>
        <taxon>Oceanospirillales</taxon>
        <taxon>Oceanospirillaceae</taxon>
        <taxon>Marinomonas</taxon>
    </lineage>
</organism>
<comment type="caution">
    <text evidence="1">The sequence shown here is derived from an EMBL/GenBank/DDBJ whole genome shotgun (WGS) entry which is preliminary data.</text>
</comment>
<protein>
    <submittedName>
        <fullName evidence="1">Uncharacterized protein</fullName>
    </submittedName>
</protein>
<dbReference type="AlphaFoldDB" id="A0A366J9Q9"/>
<keyword evidence="2" id="KW-1185">Reference proteome</keyword>
<evidence type="ECO:0000313" key="2">
    <source>
        <dbReference type="Proteomes" id="UP000252792"/>
    </source>
</evidence>
<evidence type="ECO:0000313" key="1">
    <source>
        <dbReference type="EMBL" id="RBP83682.1"/>
    </source>
</evidence>
<dbReference type="EMBL" id="QNSE01000005">
    <property type="protein sequence ID" value="RBP83682.1"/>
    <property type="molecule type" value="Genomic_DNA"/>
</dbReference>
<reference evidence="1 2" key="1">
    <citation type="submission" date="2018-06" db="EMBL/GenBank/DDBJ databases">
        <title>Genomic Encyclopedia of Type Strains, Phase III (KMG-III): the genomes of soil and plant-associated and newly described type strains.</title>
        <authorList>
            <person name="Whitman W."/>
        </authorList>
    </citation>
    <scope>NUCLEOTIDE SEQUENCE [LARGE SCALE GENOMIC DNA]</scope>
    <source>
        <strain evidence="1 2">CECT 7377</strain>
    </source>
</reference>
<gene>
    <name evidence="1" type="ORF">DFP80_1052</name>
</gene>
<name>A0A366J9Q9_9GAMM</name>
<sequence length="154" mass="17419">MVIGGGSVVNFFSSMKNHIHPKALPNVHRIQYASPGVMELSAIIEVTGDIKELVVSICASLTSISTTYYVIHKQYISRQMAQKKMAQLDNEEDKNFVRDSVIELHEKLNLSPRQVMSLTKISKGDQLVELKMLMAMYRRAKPIADLQMENKARL</sequence>
<accession>A0A366J9Q9</accession>
<dbReference type="Proteomes" id="UP000252792">
    <property type="component" value="Unassembled WGS sequence"/>
</dbReference>